<dbReference type="RefSeq" id="XP_016485523.1">
    <property type="nucleotide sequence ID" value="XM_016630037.1"/>
</dbReference>
<feature type="domain" description="SUF system FeS cluster assembly SufBD core" evidence="2">
    <location>
        <begin position="247"/>
        <end position="475"/>
    </location>
</feature>
<dbReference type="NCBIfam" id="TIGR01981">
    <property type="entry name" value="sufD"/>
    <property type="match status" value="1"/>
</dbReference>
<dbReference type="KEGG" id="nta:107805931"/>
<dbReference type="InterPro" id="IPR055346">
    <property type="entry name" value="Fe-S_cluster_assembly_SufBD"/>
</dbReference>
<keyword evidence="4" id="KW-1185">Reference proteome</keyword>
<dbReference type="InterPro" id="IPR037284">
    <property type="entry name" value="SUF_FeS_clus_asmbl_SufBD_sf"/>
</dbReference>
<dbReference type="Pfam" id="PF01458">
    <property type="entry name" value="SUFBD_core"/>
    <property type="match status" value="1"/>
</dbReference>
<dbReference type="Proteomes" id="UP000790787">
    <property type="component" value="Chromosome 5"/>
</dbReference>
<reference evidence="5" key="2">
    <citation type="submission" date="2025-08" db="UniProtKB">
        <authorList>
            <consortium name="RefSeq"/>
        </authorList>
    </citation>
    <scope>IDENTIFICATION</scope>
    <source>
        <tissue evidence="5">Leaf</tissue>
    </source>
</reference>
<organism evidence="4 5">
    <name type="scientific">Nicotiana tabacum</name>
    <name type="common">Common tobacco</name>
    <dbReference type="NCBI Taxonomy" id="4097"/>
    <lineage>
        <taxon>Eukaryota</taxon>
        <taxon>Viridiplantae</taxon>
        <taxon>Streptophyta</taxon>
        <taxon>Embryophyta</taxon>
        <taxon>Tracheophyta</taxon>
        <taxon>Spermatophyta</taxon>
        <taxon>Magnoliopsida</taxon>
        <taxon>eudicotyledons</taxon>
        <taxon>Gunneridae</taxon>
        <taxon>Pentapetalae</taxon>
        <taxon>asterids</taxon>
        <taxon>lamiids</taxon>
        <taxon>Solanales</taxon>
        <taxon>Solanaceae</taxon>
        <taxon>Nicotianoideae</taxon>
        <taxon>Nicotianeae</taxon>
        <taxon>Nicotiana</taxon>
    </lineage>
</organism>
<evidence type="ECO:0000259" key="3">
    <source>
        <dbReference type="Pfam" id="PF19295"/>
    </source>
</evidence>
<dbReference type="PaxDb" id="4097-A0A1S4B9Q2"/>
<name>A0A1S4B9Q2_TOBAC</name>
<dbReference type="InterPro" id="IPR000825">
    <property type="entry name" value="SUF_FeS_clus_asmbl_SufBD_core"/>
</dbReference>
<dbReference type="GO" id="GO:0009536">
    <property type="term" value="C:plastid"/>
    <property type="evidence" value="ECO:0000318"/>
    <property type="project" value="GO_Central"/>
</dbReference>
<dbReference type="GeneID" id="107805931"/>
<evidence type="ECO:0000256" key="1">
    <source>
        <dbReference type="SAM" id="MobiDB-lite"/>
    </source>
</evidence>
<dbReference type="InterPro" id="IPR011542">
    <property type="entry name" value="SUF_FeS_clus_asmbl_SufD"/>
</dbReference>
<protein>
    <submittedName>
        <fullName evidence="5">Protein ABCI7, chloroplastic</fullName>
    </submittedName>
</protein>
<accession>A0A1S4B9Q2</accession>
<dbReference type="GO" id="GO:0016226">
    <property type="term" value="P:iron-sulfur cluster assembly"/>
    <property type="evidence" value="ECO:0000318"/>
    <property type="project" value="GO_Central"/>
</dbReference>
<dbReference type="OMA" id="YWTNSVM"/>
<feature type="region of interest" description="Disordered" evidence="1">
    <location>
        <begin position="86"/>
        <end position="107"/>
    </location>
</feature>
<evidence type="ECO:0000313" key="5">
    <source>
        <dbReference type="RefSeq" id="XP_016485523.1"/>
    </source>
</evidence>
<dbReference type="PANTHER" id="PTHR43575:SF1">
    <property type="entry name" value="PROTEIN ABCI7, CHLOROPLASTIC"/>
    <property type="match status" value="1"/>
</dbReference>
<dbReference type="AlphaFoldDB" id="A0A1S4B9Q2"/>
<dbReference type="RefSeq" id="XP_016485523.1">
    <property type="nucleotide sequence ID" value="XM_016630037.2"/>
</dbReference>
<sequence>MASALAPIFSTKSTSVSVSSSLSTPTRISTKSTSVSVYSSLSTPTRINQKNPKVRVFTKPKLNPISAFSDPYVLQIAETLEDSLPSLSSPPLQKLRETSSETLLSTPWPSRKDEPFRFTDTSFLKNSRIEPILPPKIQSSSLDVFSDTLLPTISILDGYIMNELSQLKELASGVYVGSLLSVKSEAILKRVSEYESDFKGDLFWSLNGVGTPDVLLVYVPEGCKVENTLVLRYISGESSDKGSKALPFSNPRVLVLVEKGGEISIVEEYVGGEKDKCYWSNSVIEVVVGEGAKVSHSYLQNQSLNAAHIKWTWVQQESTSTYEHIEVSTGGKLSRHNIHIQQVGPDTVTELSTFHMCISDQTQDLHSRLVLDHPRGVSQQIHKCIVAHSSGQAVFDGNVQVNRYAQQTDAGQLTRSLLLEPRATVNVKPNLQIIADDVKCSHGAAISDLEEDQLFYFRARGVDVETARKALIFSFAAEVVDRFPNASIRKKVETHIRELLDPSRP</sequence>
<dbReference type="SUPFAM" id="SSF101960">
    <property type="entry name" value="Stabilizer of iron transporter SufD"/>
    <property type="match status" value="1"/>
</dbReference>
<dbReference type="Pfam" id="PF19295">
    <property type="entry name" value="SufBD_N"/>
    <property type="match status" value="1"/>
</dbReference>
<gene>
    <name evidence="5" type="primary">LOC107805931</name>
</gene>
<dbReference type="InterPro" id="IPR045595">
    <property type="entry name" value="SufBD_N"/>
</dbReference>
<dbReference type="SMR" id="A0A1S4B9Q2"/>
<dbReference type="PANTHER" id="PTHR43575">
    <property type="entry name" value="PROTEIN ABCI7, CHLOROPLASTIC"/>
    <property type="match status" value="1"/>
</dbReference>
<dbReference type="GO" id="GO:1990229">
    <property type="term" value="C:iron-sulfur cluster assembly complex"/>
    <property type="evidence" value="ECO:0000318"/>
    <property type="project" value="GO_Central"/>
</dbReference>
<proteinExistence type="predicted"/>
<dbReference type="OrthoDB" id="2510at2759"/>
<dbReference type="STRING" id="4097.A0A1S4B9Q2"/>
<evidence type="ECO:0000259" key="2">
    <source>
        <dbReference type="Pfam" id="PF01458"/>
    </source>
</evidence>
<evidence type="ECO:0000313" key="4">
    <source>
        <dbReference type="Proteomes" id="UP000790787"/>
    </source>
</evidence>
<reference evidence="4" key="1">
    <citation type="journal article" date="2014" name="Nat. Commun.">
        <title>The tobacco genome sequence and its comparison with those of tomato and potato.</title>
        <authorList>
            <person name="Sierro N."/>
            <person name="Battey J.N."/>
            <person name="Ouadi S."/>
            <person name="Bakaher N."/>
            <person name="Bovet L."/>
            <person name="Willig A."/>
            <person name="Goepfert S."/>
            <person name="Peitsch M.C."/>
            <person name="Ivanov N.V."/>
        </authorList>
    </citation>
    <scope>NUCLEOTIDE SEQUENCE [LARGE SCALE GENOMIC DNA]</scope>
</reference>
<feature type="domain" description="SUF system FeS cluster assembly SufBD N-terminal" evidence="3">
    <location>
        <begin position="81"/>
        <end position="229"/>
    </location>
</feature>